<sequence>MPDIVLRTTEDLVNIINGFIEGDQYSGNIKFEESLLTLNYHFTGSKYNSTLTPTMMKSLIGLQDIINDIYLNCIADTKRIRLKDEEKKQLEITYTVTDGSTKILASFAEAIENLELLLKGLDSKQKTKIVMALIAVFSIKSVADIASDAYLKAKQVEIENKKIELENKKEEHDFIEKMELLQMTQSAIAVATENRDKSIRLLAKENFDTVVIDDVSFDHEVLNERVKIERPRVETERKPLESNFIINSIDLTNPEIIYIDITDEVTGIQYHKVDIFTGFISKDDYSMIEQAMKRETIRMRLVLEIKKGKVLAAFLQSIVKDL</sequence>
<protein>
    <submittedName>
        <fullName evidence="2">Uncharacterized protein</fullName>
    </submittedName>
</protein>
<keyword evidence="3" id="KW-1185">Reference proteome</keyword>
<gene>
    <name evidence="2" type="ORF">K7J14_02470</name>
</gene>
<dbReference type="Proteomes" id="UP001198163">
    <property type="component" value="Unassembled WGS sequence"/>
</dbReference>
<dbReference type="RefSeq" id="WP_230752668.1">
    <property type="nucleotide sequence ID" value="NZ_JAINWA010000001.1"/>
</dbReference>
<dbReference type="EMBL" id="JAINWA010000001">
    <property type="protein sequence ID" value="MCD1653562.1"/>
    <property type="molecule type" value="Genomic_DNA"/>
</dbReference>
<reference evidence="2" key="1">
    <citation type="submission" date="2021-08" db="EMBL/GenBank/DDBJ databases">
        <title>Comparative analyses of Brucepasteria parasyntrophica and Teretinema zuelzerae.</title>
        <authorList>
            <person name="Song Y."/>
            <person name="Brune A."/>
        </authorList>
    </citation>
    <scope>NUCLEOTIDE SEQUENCE</scope>
    <source>
        <strain evidence="2">DSM 1903</strain>
    </source>
</reference>
<comment type="caution">
    <text evidence="2">The sequence shown here is derived from an EMBL/GenBank/DDBJ whole genome shotgun (WGS) entry which is preliminary data.</text>
</comment>
<evidence type="ECO:0000313" key="3">
    <source>
        <dbReference type="Proteomes" id="UP001198163"/>
    </source>
</evidence>
<organism evidence="2 3">
    <name type="scientific">Teretinema zuelzerae</name>
    <dbReference type="NCBI Taxonomy" id="156"/>
    <lineage>
        <taxon>Bacteria</taxon>
        <taxon>Pseudomonadati</taxon>
        <taxon>Spirochaetota</taxon>
        <taxon>Spirochaetia</taxon>
        <taxon>Spirochaetales</taxon>
        <taxon>Treponemataceae</taxon>
        <taxon>Teretinema</taxon>
    </lineage>
</organism>
<feature type="coiled-coil region" evidence="1">
    <location>
        <begin position="151"/>
        <end position="178"/>
    </location>
</feature>
<accession>A0AAE3JHC1</accession>
<keyword evidence="1" id="KW-0175">Coiled coil</keyword>
<evidence type="ECO:0000313" key="2">
    <source>
        <dbReference type="EMBL" id="MCD1653562.1"/>
    </source>
</evidence>
<name>A0AAE3JHC1_9SPIR</name>
<proteinExistence type="predicted"/>
<dbReference type="AlphaFoldDB" id="A0AAE3JHC1"/>
<evidence type="ECO:0000256" key="1">
    <source>
        <dbReference type="SAM" id="Coils"/>
    </source>
</evidence>